<proteinExistence type="predicted"/>
<evidence type="ECO:0000256" key="1">
    <source>
        <dbReference type="SAM" id="Phobius"/>
    </source>
</evidence>
<feature type="transmembrane region" description="Helical" evidence="1">
    <location>
        <begin position="231"/>
        <end position="251"/>
    </location>
</feature>
<feature type="transmembrane region" description="Helical" evidence="1">
    <location>
        <begin position="207"/>
        <end position="225"/>
    </location>
</feature>
<dbReference type="AlphaFoldDB" id="A0A1B4V7W9"/>
<feature type="transmembrane region" description="Helical" evidence="1">
    <location>
        <begin position="75"/>
        <end position="97"/>
    </location>
</feature>
<keyword evidence="1" id="KW-1133">Transmembrane helix</keyword>
<reference evidence="2 3" key="1">
    <citation type="submission" date="2015-08" db="EMBL/GenBank/DDBJ databases">
        <title>Complete genome sequence of Sulfurifustis variabilis.</title>
        <authorList>
            <person name="Miura A."/>
            <person name="Kojima H."/>
            <person name="Fukui M."/>
        </authorList>
    </citation>
    <scope>NUCLEOTIDE SEQUENCE [LARGE SCALE GENOMIC DNA]</scope>
    <source>
        <strain evidence="3">skN76</strain>
    </source>
</reference>
<keyword evidence="1" id="KW-0472">Membrane</keyword>
<feature type="transmembrane region" description="Helical" evidence="1">
    <location>
        <begin position="43"/>
        <end position="63"/>
    </location>
</feature>
<sequence length="424" mass="46012">MPFSVLRSIAMHYTADHSVTPAADALDPSRFPRTYRVSTRNRILFLLLGGVALAGGLAGMWYFGTGHETKTMTEAVALAAVSFGFVLLGGALVLYVLTTKVVLRADAIELHDFMRTRTLRRDDIAGWRVLQAQHVSVLTLESKRAGVKPLKITQILKTDALLDAWLAGLSDLDARERERSTAEIAASRDLGRTSEERLARLAVARKVANALTGIAVVVSAWGFLLPEPYELVIASLAALPLVAVALAARAGSLYQIAGHKNDARASLALVFIGPGMVLGLRAILDIELLEWGPALAATVVAAAALTLVLAATDRQMRGRRWELLAMLFLSLFYAYGGVVEANALLDRSAPQVYEAKVVDKHKSSGKTTQYYLRLTPWGPRATEEDVSVTRDLYESSSAGRTMCVVYRAGALEIPWFTVYPCRGS</sequence>
<evidence type="ECO:0000313" key="3">
    <source>
        <dbReference type="Proteomes" id="UP000218899"/>
    </source>
</evidence>
<dbReference type="Proteomes" id="UP000218899">
    <property type="component" value="Chromosome"/>
</dbReference>
<name>A0A1B4V7W9_9GAMM</name>
<keyword evidence="1" id="KW-0812">Transmembrane</keyword>
<feature type="transmembrane region" description="Helical" evidence="1">
    <location>
        <begin position="290"/>
        <end position="311"/>
    </location>
</feature>
<accession>A0A1B4V7W9</accession>
<feature type="transmembrane region" description="Helical" evidence="1">
    <location>
        <begin position="323"/>
        <end position="345"/>
    </location>
</feature>
<keyword evidence="3" id="KW-1185">Reference proteome</keyword>
<gene>
    <name evidence="2" type="ORF">SVA_0895</name>
</gene>
<evidence type="ECO:0000313" key="2">
    <source>
        <dbReference type="EMBL" id="BAU47474.1"/>
    </source>
</evidence>
<organism evidence="2 3">
    <name type="scientific">Sulfurifustis variabilis</name>
    <dbReference type="NCBI Taxonomy" id="1675686"/>
    <lineage>
        <taxon>Bacteria</taxon>
        <taxon>Pseudomonadati</taxon>
        <taxon>Pseudomonadota</taxon>
        <taxon>Gammaproteobacteria</taxon>
        <taxon>Acidiferrobacterales</taxon>
        <taxon>Acidiferrobacteraceae</taxon>
        <taxon>Sulfurifustis</taxon>
    </lineage>
</organism>
<feature type="transmembrane region" description="Helical" evidence="1">
    <location>
        <begin position="263"/>
        <end position="284"/>
    </location>
</feature>
<dbReference type="KEGG" id="sva:SVA_0895"/>
<dbReference type="EMBL" id="AP014936">
    <property type="protein sequence ID" value="BAU47474.1"/>
    <property type="molecule type" value="Genomic_DNA"/>
</dbReference>
<protein>
    <submittedName>
        <fullName evidence="2">Uncharacterized protein</fullName>
    </submittedName>
</protein>